<evidence type="ECO:0000259" key="2">
    <source>
        <dbReference type="Pfam" id="PF17761"/>
    </source>
</evidence>
<evidence type="ECO:0000313" key="4">
    <source>
        <dbReference type="Proteomes" id="UP000265341"/>
    </source>
</evidence>
<dbReference type="Pfam" id="PF17761">
    <property type="entry name" value="DUF1016_N"/>
    <property type="match status" value="1"/>
</dbReference>
<dbReference type="InterPro" id="IPR053148">
    <property type="entry name" value="PD-DEXK-like_domain"/>
</dbReference>
<evidence type="ECO:0000259" key="1">
    <source>
        <dbReference type="Pfam" id="PF06250"/>
    </source>
</evidence>
<gene>
    <name evidence="3" type="ORF">Mrose_01291</name>
</gene>
<dbReference type="InterPro" id="IPR041527">
    <property type="entry name" value="YhcG_N"/>
</dbReference>
<name>A0A399ES16_9DEIN</name>
<dbReference type="Pfam" id="PF06250">
    <property type="entry name" value="YhcG_C"/>
    <property type="match status" value="1"/>
</dbReference>
<dbReference type="EMBL" id="QWLA01000019">
    <property type="protein sequence ID" value="RIH87454.1"/>
    <property type="molecule type" value="Genomic_DNA"/>
</dbReference>
<dbReference type="GO" id="GO:0003676">
    <property type="term" value="F:nucleic acid binding"/>
    <property type="evidence" value="ECO:0007669"/>
    <property type="project" value="InterPro"/>
</dbReference>
<feature type="domain" description="YhcG N-terminal" evidence="2">
    <location>
        <begin position="16"/>
        <end position="151"/>
    </location>
</feature>
<keyword evidence="4" id="KW-1185">Reference proteome</keyword>
<comment type="caution">
    <text evidence="3">The sequence shown here is derived from an EMBL/GenBank/DDBJ whole genome shotgun (WGS) entry which is preliminary data.</text>
</comment>
<evidence type="ECO:0008006" key="5">
    <source>
        <dbReference type="Google" id="ProtNLM"/>
    </source>
</evidence>
<dbReference type="InterPro" id="IPR009362">
    <property type="entry name" value="YhcG_C"/>
</dbReference>
<dbReference type="OrthoDB" id="9801263at2"/>
<protein>
    <recommendedName>
        <fullName evidence="5">Nuclease YhcG</fullName>
    </recommendedName>
</protein>
<dbReference type="PANTHER" id="PTHR30547:SF0">
    <property type="entry name" value="BLR8175 PROTEIN"/>
    <property type="match status" value="1"/>
</dbReference>
<proteinExistence type="predicted"/>
<reference evidence="3 4" key="1">
    <citation type="submission" date="2018-08" db="EMBL/GenBank/DDBJ databases">
        <title>Meiothermus roseus NBRC 110900 genome sequencing project.</title>
        <authorList>
            <person name="Da Costa M.S."/>
            <person name="Albuquerque L."/>
            <person name="Raposo P."/>
            <person name="Froufe H.J.C."/>
            <person name="Barroso C.S."/>
            <person name="Egas C."/>
        </authorList>
    </citation>
    <scope>NUCLEOTIDE SEQUENCE [LARGE SCALE GENOMIC DNA]</scope>
    <source>
        <strain evidence="3 4">NBRC 110900</strain>
    </source>
</reference>
<dbReference type="RefSeq" id="WP_119276643.1">
    <property type="nucleotide sequence ID" value="NZ_QWLA01000019.1"/>
</dbReference>
<sequence>MSELLPQDYPAFLQSLKERIRQAQVRAALSVNRELVLLYWQIGREILNRQEQEGWGAKVIDRLAQDLRQAFPQMKGFSPRNLKYMRAFAQAYPEEAFVQQAAAQIPWFHNCLILDRLKDPAEREWYIRACIQHGWSRAILEAQIETGLYRRQGAALTNFARTLPAPQSELAQQVLKDPYNFDFLSLHDEAVERDLERALLEHLQRFMLELGVGFAFVGSQYHLEVDGQDYYLDLLFYHLKLRCYVVIDLKMTEFKPEYAGKMNFYLSAVDDLLRHPTDGPTLGLILCKSKRKLTVEYALRDLSKPLGVSSFQLAEALPKELEAALPSVEQLEAELRSDDEQPDD</sequence>
<accession>A0A399ES16</accession>
<evidence type="ECO:0000313" key="3">
    <source>
        <dbReference type="EMBL" id="RIH87454.1"/>
    </source>
</evidence>
<dbReference type="InterPro" id="IPR011856">
    <property type="entry name" value="tRNA_endonuc-like_dom_sf"/>
</dbReference>
<organism evidence="3 4">
    <name type="scientific">Calidithermus roseus</name>
    <dbReference type="NCBI Taxonomy" id="1644118"/>
    <lineage>
        <taxon>Bacteria</taxon>
        <taxon>Thermotogati</taxon>
        <taxon>Deinococcota</taxon>
        <taxon>Deinococci</taxon>
        <taxon>Thermales</taxon>
        <taxon>Thermaceae</taxon>
        <taxon>Calidithermus</taxon>
    </lineage>
</organism>
<dbReference type="Proteomes" id="UP000265341">
    <property type="component" value="Unassembled WGS sequence"/>
</dbReference>
<dbReference type="AlphaFoldDB" id="A0A399ES16"/>
<dbReference type="PANTHER" id="PTHR30547">
    <property type="entry name" value="UNCHARACTERIZED PROTEIN YHCG-RELATED"/>
    <property type="match status" value="1"/>
</dbReference>
<dbReference type="Gene3D" id="3.40.1350.10">
    <property type="match status" value="1"/>
</dbReference>
<feature type="domain" description="YhcG PDDEXK nuclease" evidence="1">
    <location>
        <begin position="172"/>
        <end position="326"/>
    </location>
</feature>